<dbReference type="STRING" id="1157962.A0A250X272"/>
<reference evidence="3 4" key="1">
    <citation type="submission" date="2017-08" db="EMBL/GenBank/DDBJ databases">
        <title>Acidophilic green algal genome provides insights into adaptation to an acidic environment.</title>
        <authorList>
            <person name="Hirooka S."/>
            <person name="Hirose Y."/>
            <person name="Kanesaki Y."/>
            <person name="Higuchi S."/>
            <person name="Fujiwara T."/>
            <person name="Onuma R."/>
            <person name="Era A."/>
            <person name="Ohbayashi R."/>
            <person name="Uzuka A."/>
            <person name="Nozaki H."/>
            <person name="Yoshikawa H."/>
            <person name="Miyagishima S.Y."/>
        </authorList>
    </citation>
    <scope>NUCLEOTIDE SEQUENCE [LARGE SCALE GENOMIC DNA]</scope>
    <source>
        <strain evidence="3 4">NIES-2499</strain>
    </source>
</reference>
<keyword evidence="2" id="KW-0472">Membrane</keyword>
<gene>
    <name evidence="3" type="ORF">CEUSTIGMA_g4622.t1</name>
</gene>
<feature type="region of interest" description="Disordered" evidence="1">
    <location>
        <begin position="434"/>
        <end position="532"/>
    </location>
</feature>
<keyword evidence="4" id="KW-1185">Reference proteome</keyword>
<keyword evidence="2" id="KW-1133">Transmembrane helix</keyword>
<dbReference type="AlphaFoldDB" id="A0A250X272"/>
<evidence type="ECO:0000313" key="4">
    <source>
        <dbReference type="Proteomes" id="UP000232323"/>
    </source>
</evidence>
<protein>
    <submittedName>
        <fullName evidence="3">Uncharacterized protein</fullName>
    </submittedName>
</protein>
<evidence type="ECO:0000256" key="2">
    <source>
        <dbReference type="SAM" id="Phobius"/>
    </source>
</evidence>
<sequence length="532" mass="57451">MTRISFQEEDLRKDTPKAIPIAREKTEDEPLTKYDKLKKFLVDVYAVRESPTTLVGGFITLFVILATLAYLAVILYQTLTAPLLQTASLYWTIGAGPFPAQLVCTAYDGCYVSNLLSVEWATGIALSVDPAQRQCMFMSYGQTYTFNITFSNSPLDGLQVIYNGTNVDTSKVPAGFGALINSQANCFGEGLGPPECVNGVQIVPSPVGPGFTLLTYVETHNLTISNGPASLRREWFLGKFSNESVVVPGSTPCLSTLSQSLLTDPNMVQARLRFNTFYTVQTVSKSNLFLVVFGSVGGAYSLFIQFGSVVISFMSIWMVISTKTQVVREKVVRSLTMSLSMRRPSLRGNKVMVHDESDLMEKGNGHDDADKEEIEFQRYLSQTSKNTNQNSKEIASTAASTMGGIGVIPVKPSNEIKELSTGSKIVAEMKMLSGRPYKGRGSDSGTSSYLSVGSESSDRREVSHGGEGTVVSSAMPAGCESSDKTVVSHGEMDTESSTATPAVDVLEAARRSPSSVSMRSNKVVPAPADDVN</sequence>
<feature type="compositionally biased region" description="Polar residues" evidence="1">
    <location>
        <begin position="443"/>
        <end position="455"/>
    </location>
</feature>
<dbReference type="EMBL" id="BEGY01000022">
    <property type="protein sequence ID" value="GAX77177.1"/>
    <property type="molecule type" value="Genomic_DNA"/>
</dbReference>
<feature type="transmembrane region" description="Helical" evidence="2">
    <location>
        <begin position="54"/>
        <end position="76"/>
    </location>
</feature>
<evidence type="ECO:0000313" key="3">
    <source>
        <dbReference type="EMBL" id="GAX77177.1"/>
    </source>
</evidence>
<feature type="transmembrane region" description="Helical" evidence="2">
    <location>
        <begin position="288"/>
        <end position="320"/>
    </location>
</feature>
<keyword evidence="2" id="KW-0812">Transmembrane</keyword>
<accession>A0A250X272</accession>
<name>A0A250X272_9CHLO</name>
<dbReference type="OrthoDB" id="548058at2759"/>
<evidence type="ECO:0000256" key="1">
    <source>
        <dbReference type="SAM" id="MobiDB-lite"/>
    </source>
</evidence>
<proteinExistence type="predicted"/>
<organism evidence="3 4">
    <name type="scientific">Chlamydomonas eustigma</name>
    <dbReference type="NCBI Taxonomy" id="1157962"/>
    <lineage>
        <taxon>Eukaryota</taxon>
        <taxon>Viridiplantae</taxon>
        <taxon>Chlorophyta</taxon>
        <taxon>core chlorophytes</taxon>
        <taxon>Chlorophyceae</taxon>
        <taxon>CS clade</taxon>
        <taxon>Chlamydomonadales</taxon>
        <taxon>Chlamydomonadaceae</taxon>
        <taxon>Chlamydomonas</taxon>
    </lineage>
</organism>
<dbReference type="Proteomes" id="UP000232323">
    <property type="component" value="Unassembled WGS sequence"/>
</dbReference>
<comment type="caution">
    <text evidence="3">The sequence shown here is derived from an EMBL/GenBank/DDBJ whole genome shotgun (WGS) entry which is preliminary data.</text>
</comment>